<reference evidence="2 3" key="1">
    <citation type="journal article" date="2018" name="Nat. Biotechnol.">
        <title>A standardized bacterial taxonomy based on genome phylogeny substantially revises the tree of life.</title>
        <authorList>
            <person name="Parks D.H."/>
            <person name="Chuvochina M."/>
            <person name="Waite D.W."/>
            <person name="Rinke C."/>
            <person name="Skarshewski A."/>
            <person name="Chaumeil P.A."/>
            <person name="Hugenholtz P."/>
        </authorList>
    </citation>
    <scope>NUCLEOTIDE SEQUENCE [LARGE SCALE GENOMIC DNA]</scope>
    <source>
        <strain evidence="2">UBA9158</strain>
    </source>
</reference>
<evidence type="ECO:0000313" key="2">
    <source>
        <dbReference type="EMBL" id="HAN29866.1"/>
    </source>
</evidence>
<comment type="caution">
    <text evidence="2">The sequence shown here is derived from an EMBL/GenBank/DDBJ whole genome shotgun (WGS) entry which is preliminary data.</text>
</comment>
<proteinExistence type="predicted"/>
<evidence type="ECO:0000256" key="1">
    <source>
        <dbReference type="SAM" id="MobiDB-lite"/>
    </source>
</evidence>
<feature type="non-terminal residue" evidence="2">
    <location>
        <position position="1"/>
    </location>
</feature>
<organism evidence="2 3">
    <name type="scientific">Haliea salexigens</name>
    <dbReference type="NCBI Taxonomy" id="287487"/>
    <lineage>
        <taxon>Bacteria</taxon>
        <taxon>Pseudomonadati</taxon>
        <taxon>Pseudomonadota</taxon>
        <taxon>Gammaproteobacteria</taxon>
        <taxon>Cellvibrionales</taxon>
        <taxon>Halieaceae</taxon>
        <taxon>Haliea</taxon>
    </lineage>
</organism>
<accession>A0A3C1KUJ5</accession>
<gene>
    <name evidence="2" type="ORF">DCP75_19530</name>
</gene>
<sequence>VSPHIRAAIQDAIRQHRAQR</sequence>
<evidence type="ECO:0000313" key="3">
    <source>
        <dbReference type="Proteomes" id="UP000259273"/>
    </source>
</evidence>
<feature type="region of interest" description="Disordered" evidence="1">
    <location>
        <begin position="1"/>
        <end position="20"/>
    </location>
</feature>
<dbReference type="AlphaFoldDB" id="A0A3C1KUJ5"/>
<dbReference type="EMBL" id="DMND01000262">
    <property type="protein sequence ID" value="HAN29866.1"/>
    <property type="molecule type" value="Genomic_DNA"/>
</dbReference>
<dbReference type="Proteomes" id="UP000259273">
    <property type="component" value="Unassembled WGS sequence"/>
</dbReference>
<name>A0A3C1KUJ5_9GAMM</name>
<protein>
    <submittedName>
        <fullName evidence="2">Uncharacterized protein</fullName>
    </submittedName>
</protein>